<sequence length="590" mass="61829">MAILEELTTRLGFEVEGLAKLKAAAKAFAGVKDDVIKSANPLKQAGASAGVTAVAIGRLGNESRKSSRGVLLLSTALSGLKRAGSVAMSVLRGVLMVALRLIPAFAGLVAGGGVLAGVLAAIGAKAALARREMALTAKTAGTTAGNLETVTNIFKGLGLGDEAEKSAQAAVEKMNELTKAIKKGGEEGEEAKKKLKGFGIDSSLAIGADGKMRDSSALLLDVIEAYKTAQEKAQALRKKQETTTNPRQKRKIGAQALEQERKADKLADDTGIEGKLKALLDELSMREIRERNEKTASRTPTTSPESERQQAEVAKQAVEAGLKVDAVLQGVATRFTELGVAIATEVLPPLNTFLDSVVGFAKRIGLISENAKEKRDRESYEAASKRAEGMRAERSTNDLDQTDTPQAARNRSQSEFFKRQMEEDRKRYGTPTEAPLPPKRADTSASPLGALPEWNPRPVALAAAPARMGPGAPTAPAMSMPAPTPGWLDGLKSLLQSVPKIKADLSPEMNASKMKNAAAQTKVDQNLTATATATATFNGIFDETAARKVQQMIDQSIQQAAGKLKAQGAGVLGAISAKGSNSGTASAASP</sequence>
<feature type="region of interest" description="Disordered" evidence="1">
    <location>
        <begin position="234"/>
        <end position="268"/>
    </location>
</feature>
<keyword evidence="2" id="KW-1133">Transmembrane helix</keyword>
<dbReference type="EMBL" id="FOAN01000003">
    <property type="protein sequence ID" value="SEL39240.1"/>
    <property type="molecule type" value="Genomic_DNA"/>
</dbReference>
<organism evidence="3 4">
    <name type="scientific">Bosea lupini</name>
    <dbReference type="NCBI Taxonomy" id="1036779"/>
    <lineage>
        <taxon>Bacteria</taxon>
        <taxon>Pseudomonadati</taxon>
        <taxon>Pseudomonadota</taxon>
        <taxon>Alphaproteobacteria</taxon>
        <taxon>Hyphomicrobiales</taxon>
        <taxon>Boseaceae</taxon>
        <taxon>Bosea</taxon>
    </lineage>
</organism>
<proteinExistence type="predicted"/>
<keyword evidence="2" id="KW-0812">Transmembrane</keyword>
<feature type="compositionally biased region" description="Basic and acidic residues" evidence="1">
    <location>
        <begin position="258"/>
        <end position="268"/>
    </location>
</feature>
<keyword evidence="4" id="KW-1185">Reference proteome</keyword>
<dbReference type="STRING" id="1036779.SAMN04515666_103609"/>
<dbReference type="AlphaFoldDB" id="A0A1H7PTT9"/>
<evidence type="ECO:0000313" key="3">
    <source>
        <dbReference type="EMBL" id="SEL39240.1"/>
    </source>
</evidence>
<feature type="transmembrane region" description="Helical" evidence="2">
    <location>
        <begin position="101"/>
        <end position="124"/>
    </location>
</feature>
<feature type="compositionally biased region" description="Polar residues" evidence="1">
    <location>
        <begin position="398"/>
        <end position="415"/>
    </location>
</feature>
<dbReference type="Proteomes" id="UP000199664">
    <property type="component" value="Unassembled WGS sequence"/>
</dbReference>
<dbReference type="RefSeq" id="WP_091834170.1">
    <property type="nucleotide sequence ID" value="NZ_FOAN01000003.1"/>
</dbReference>
<protein>
    <submittedName>
        <fullName evidence="3">Uncharacterized protein</fullName>
    </submittedName>
</protein>
<feature type="compositionally biased region" description="Basic and acidic residues" evidence="1">
    <location>
        <begin position="416"/>
        <end position="427"/>
    </location>
</feature>
<reference evidence="4" key="1">
    <citation type="submission" date="2016-10" db="EMBL/GenBank/DDBJ databases">
        <authorList>
            <person name="Varghese N."/>
            <person name="Submissions S."/>
        </authorList>
    </citation>
    <scope>NUCLEOTIDE SEQUENCE [LARGE SCALE GENOMIC DNA]</scope>
    <source>
        <strain evidence="4">LMG 26383,CCUG 61248,R- 45681</strain>
    </source>
</reference>
<evidence type="ECO:0000256" key="1">
    <source>
        <dbReference type="SAM" id="MobiDB-lite"/>
    </source>
</evidence>
<evidence type="ECO:0000256" key="2">
    <source>
        <dbReference type="SAM" id="Phobius"/>
    </source>
</evidence>
<keyword evidence="2" id="KW-0472">Membrane</keyword>
<gene>
    <name evidence="3" type="ORF">SAMN04515666_103609</name>
</gene>
<feature type="region of interest" description="Disordered" evidence="1">
    <location>
        <begin position="371"/>
        <end position="452"/>
    </location>
</feature>
<accession>A0A1H7PTT9</accession>
<feature type="region of interest" description="Disordered" evidence="1">
    <location>
        <begin position="288"/>
        <end position="314"/>
    </location>
</feature>
<feature type="compositionally biased region" description="Basic and acidic residues" evidence="1">
    <location>
        <begin position="371"/>
        <end position="397"/>
    </location>
</feature>
<evidence type="ECO:0000313" key="4">
    <source>
        <dbReference type="Proteomes" id="UP000199664"/>
    </source>
</evidence>
<dbReference type="OrthoDB" id="10019239at2"/>
<name>A0A1H7PTT9_9HYPH</name>